<dbReference type="EMBL" id="FNWO01000017">
    <property type="protein sequence ID" value="SEH61853.1"/>
    <property type="molecule type" value="Genomic_DNA"/>
</dbReference>
<dbReference type="OrthoDB" id="7365405at2"/>
<dbReference type="PANTHER" id="PTHR34773:SF1">
    <property type="entry name" value="FLAGELLAR SECRETION CHAPERONE FLIS"/>
    <property type="match status" value="1"/>
</dbReference>
<sequence>MNHAQRASAAYRTASMTVPPLHAVVMLYDGVLVRVRNAGIAAEQGDWARQFDEINRAVDLLRGLLSALDYERGGEVARRLQQTYEANMKALMRSVGRQEALEMSRRIEDGLRQLRNAWAQIAGVPENPSPRAAVPG</sequence>
<evidence type="ECO:0000256" key="1">
    <source>
        <dbReference type="ARBA" id="ARBA00004514"/>
    </source>
</evidence>
<dbReference type="GO" id="GO:0005829">
    <property type="term" value="C:cytosol"/>
    <property type="evidence" value="ECO:0007669"/>
    <property type="project" value="UniProtKB-SubCell"/>
</dbReference>
<evidence type="ECO:0000256" key="3">
    <source>
        <dbReference type="ARBA" id="ARBA00022490"/>
    </source>
</evidence>
<comment type="subcellular location">
    <subcellularLocation>
        <location evidence="1">Cytoplasm</location>
        <location evidence="1">Cytosol</location>
    </subcellularLocation>
</comment>
<evidence type="ECO:0000256" key="5">
    <source>
        <dbReference type="ARBA" id="ARBA00023186"/>
    </source>
</evidence>
<keyword evidence="7" id="KW-1185">Reference proteome</keyword>
<keyword evidence="4" id="KW-1005">Bacterial flagellum biogenesis</keyword>
<keyword evidence="6" id="KW-0966">Cell projection</keyword>
<dbReference type="AlphaFoldDB" id="A0A1H6JLW2"/>
<keyword evidence="6" id="KW-0282">Flagellum</keyword>
<proteinExistence type="inferred from homology"/>
<comment type="similarity">
    <text evidence="2">Belongs to the FliS family.</text>
</comment>
<keyword evidence="3" id="KW-0963">Cytoplasm</keyword>
<evidence type="ECO:0000313" key="7">
    <source>
        <dbReference type="Proteomes" id="UP000182983"/>
    </source>
</evidence>
<dbReference type="CDD" id="cd16098">
    <property type="entry name" value="FliS"/>
    <property type="match status" value="1"/>
</dbReference>
<dbReference type="GO" id="GO:0071973">
    <property type="term" value="P:bacterial-type flagellum-dependent cell motility"/>
    <property type="evidence" value="ECO:0007669"/>
    <property type="project" value="TreeGrafter"/>
</dbReference>
<dbReference type="Pfam" id="PF02561">
    <property type="entry name" value="FliS"/>
    <property type="match status" value="1"/>
</dbReference>
<evidence type="ECO:0000256" key="2">
    <source>
        <dbReference type="ARBA" id="ARBA00008787"/>
    </source>
</evidence>
<dbReference type="GO" id="GO:0044780">
    <property type="term" value="P:bacterial-type flagellum assembly"/>
    <property type="evidence" value="ECO:0007669"/>
    <property type="project" value="InterPro"/>
</dbReference>
<keyword evidence="5" id="KW-0143">Chaperone</keyword>
<dbReference type="SUPFAM" id="SSF101116">
    <property type="entry name" value="Flagellar export chaperone FliS"/>
    <property type="match status" value="1"/>
</dbReference>
<dbReference type="InterPro" id="IPR036584">
    <property type="entry name" value="FliS_sf"/>
</dbReference>
<dbReference type="InterPro" id="IPR003713">
    <property type="entry name" value="FliS"/>
</dbReference>
<dbReference type="Proteomes" id="UP000182983">
    <property type="component" value="Unassembled WGS sequence"/>
</dbReference>
<name>A0A1H6JLW2_MAGFU</name>
<evidence type="ECO:0000313" key="6">
    <source>
        <dbReference type="EMBL" id="SEH61853.1"/>
    </source>
</evidence>
<evidence type="ECO:0000256" key="4">
    <source>
        <dbReference type="ARBA" id="ARBA00022795"/>
    </source>
</evidence>
<dbReference type="RefSeq" id="WP_074770322.1">
    <property type="nucleotide sequence ID" value="NZ_FNWO01000017.1"/>
</dbReference>
<dbReference type="Gene3D" id="1.20.120.340">
    <property type="entry name" value="Flagellar protein FliS"/>
    <property type="match status" value="1"/>
</dbReference>
<dbReference type="PANTHER" id="PTHR34773">
    <property type="entry name" value="FLAGELLAR SECRETION CHAPERONE FLIS"/>
    <property type="match status" value="1"/>
</dbReference>
<protein>
    <submittedName>
        <fullName evidence="6">Flagellar protein FliS</fullName>
    </submittedName>
</protein>
<organism evidence="6 7">
    <name type="scientific">Magnetospirillum fulvum</name>
    <name type="common">Rhodospirillum fulvum</name>
    <dbReference type="NCBI Taxonomy" id="1082"/>
    <lineage>
        <taxon>Bacteria</taxon>
        <taxon>Pseudomonadati</taxon>
        <taxon>Pseudomonadota</taxon>
        <taxon>Alphaproteobacteria</taxon>
        <taxon>Rhodospirillales</taxon>
        <taxon>Rhodospirillaceae</taxon>
        <taxon>Magnetospirillum</taxon>
    </lineage>
</organism>
<accession>A0A1H6JLW2</accession>
<reference evidence="7" key="1">
    <citation type="submission" date="2016-10" db="EMBL/GenBank/DDBJ databases">
        <authorList>
            <person name="Varghese N."/>
            <person name="Submissions S."/>
        </authorList>
    </citation>
    <scope>NUCLEOTIDE SEQUENCE [LARGE SCALE GENOMIC DNA]</scope>
    <source>
        <strain evidence="7">DSM 13234</strain>
    </source>
</reference>
<gene>
    <name evidence="6" type="ORF">SAMN04244559_03189</name>
</gene>
<dbReference type="NCBIfam" id="TIGR00208">
    <property type="entry name" value="fliS"/>
    <property type="match status" value="1"/>
</dbReference>
<keyword evidence="6" id="KW-0969">Cilium</keyword>